<protein>
    <submittedName>
        <fullName evidence="1">TetR family transcriptional regulator</fullName>
    </submittedName>
</protein>
<dbReference type="AlphaFoldDB" id="A0A1Z5IR56"/>
<proteinExistence type="predicted"/>
<keyword evidence="2" id="KW-1185">Reference proteome</keyword>
<dbReference type="InterPro" id="IPR009057">
    <property type="entry name" value="Homeodomain-like_sf"/>
</dbReference>
<dbReference type="Proteomes" id="UP000198430">
    <property type="component" value="Unassembled WGS sequence"/>
</dbReference>
<gene>
    <name evidence="1" type="primary">tetR_16</name>
    <name evidence="1" type="ORF">IWT140_01545</name>
</gene>
<dbReference type="Gene3D" id="1.10.357.10">
    <property type="entry name" value="Tetracycline Repressor, domain 2"/>
    <property type="match status" value="1"/>
</dbReference>
<organism evidence="1 2">
    <name type="scientific">Secundilactobacillus pentosiphilus</name>
    <dbReference type="NCBI Taxonomy" id="1714682"/>
    <lineage>
        <taxon>Bacteria</taxon>
        <taxon>Bacillati</taxon>
        <taxon>Bacillota</taxon>
        <taxon>Bacilli</taxon>
        <taxon>Lactobacillales</taxon>
        <taxon>Lactobacillaceae</taxon>
        <taxon>Secundilactobacillus</taxon>
    </lineage>
</organism>
<reference evidence="1 2" key="1">
    <citation type="submission" date="2015-11" db="EMBL/GenBank/DDBJ databases">
        <title>Draft genome sequences of new species of the genus Lactobacillus isolated from orchardgrass silage.</title>
        <authorList>
            <person name="Tohno M."/>
            <person name="Tanizawa Y."/>
            <person name="Arita M."/>
        </authorList>
    </citation>
    <scope>NUCLEOTIDE SEQUENCE [LARGE SCALE GENOMIC DNA]</scope>
    <source>
        <strain evidence="1 2">IWT140</strain>
    </source>
</reference>
<evidence type="ECO:0000313" key="1">
    <source>
        <dbReference type="EMBL" id="GAX03911.1"/>
    </source>
</evidence>
<dbReference type="EMBL" id="BCMH01000010">
    <property type="protein sequence ID" value="GAX03911.1"/>
    <property type="molecule type" value="Genomic_DNA"/>
</dbReference>
<dbReference type="RefSeq" id="WP_089088869.1">
    <property type="nucleotide sequence ID" value="NZ_BCMH01000010.1"/>
</dbReference>
<accession>A0A1Z5IR56</accession>
<evidence type="ECO:0000313" key="2">
    <source>
        <dbReference type="Proteomes" id="UP000198430"/>
    </source>
</evidence>
<sequence>MTSRTLTTEKIIQTAMSLIEAQKPLTFSNISRALGTRSQALYNYFPDVNALSASINEAYNAGLVTELQQQLLGLSGEEAILKFAAVSRRYALKHFKITQFVLAIPRELLNENTEQATSSERLKQILYQLLQTMNIDEQRRLSAARMIRNLIIGEVVNVGRGWFTTKTVTEEDSFKRMLLVALHHLDEL</sequence>
<dbReference type="Gene3D" id="1.10.10.60">
    <property type="entry name" value="Homeodomain-like"/>
    <property type="match status" value="1"/>
</dbReference>
<name>A0A1Z5IR56_9LACO</name>
<dbReference type="SUPFAM" id="SSF46689">
    <property type="entry name" value="Homeodomain-like"/>
    <property type="match status" value="1"/>
</dbReference>
<comment type="caution">
    <text evidence="1">The sequence shown here is derived from an EMBL/GenBank/DDBJ whole genome shotgun (WGS) entry which is preliminary data.</text>
</comment>